<dbReference type="Proteomes" id="UP000049855">
    <property type="component" value="Unassembled WGS sequence"/>
</dbReference>
<dbReference type="InterPro" id="IPR006664">
    <property type="entry name" value="OMP_bac"/>
</dbReference>
<proteinExistence type="predicted"/>
<evidence type="ECO:0000313" key="9">
    <source>
        <dbReference type="Proteomes" id="UP000049855"/>
    </source>
</evidence>
<evidence type="ECO:0000313" key="8">
    <source>
        <dbReference type="EMBL" id="CQR73260.1"/>
    </source>
</evidence>
<name>A0A0U1L0Q6_9FIRM</name>
<reference evidence="9" key="1">
    <citation type="submission" date="2015-03" db="EMBL/GenBank/DDBJ databases">
        <authorList>
            <person name="Nijsse Bart"/>
        </authorList>
    </citation>
    <scope>NUCLEOTIDE SEQUENCE [LARGE SCALE GENOMIC DNA]</scope>
</reference>
<evidence type="ECO:0000256" key="5">
    <source>
        <dbReference type="SAM" id="MobiDB-lite"/>
    </source>
</evidence>
<dbReference type="PANTHER" id="PTHR30329:SF21">
    <property type="entry name" value="LIPOPROTEIN YIAD-RELATED"/>
    <property type="match status" value="1"/>
</dbReference>
<evidence type="ECO:0000256" key="4">
    <source>
        <dbReference type="PROSITE-ProRule" id="PRU00473"/>
    </source>
</evidence>
<dbReference type="SUPFAM" id="SSF103088">
    <property type="entry name" value="OmpA-like"/>
    <property type="match status" value="1"/>
</dbReference>
<feature type="compositionally biased region" description="Basic and acidic residues" evidence="5">
    <location>
        <begin position="256"/>
        <end position="270"/>
    </location>
</feature>
<evidence type="ECO:0000256" key="6">
    <source>
        <dbReference type="SAM" id="SignalP"/>
    </source>
</evidence>
<dbReference type="CDD" id="cd07185">
    <property type="entry name" value="OmpA_C-like"/>
    <property type="match status" value="1"/>
</dbReference>
<organism evidence="8 9">
    <name type="scientific">Sporomusa ovata</name>
    <dbReference type="NCBI Taxonomy" id="2378"/>
    <lineage>
        <taxon>Bacteria</taxon>
        <taxon>Bacillati</taxon>
        <taxon>Bacillota</taxon>
        <taxon>Negativicutes</taxon>
        <taxon>Selenomonadales</taxon>
        <taxon>Sporomusaceae</taxon>
        <taxon>Sporomusa</taxon>
    </lineage>
</organism>
<comment type="subcellular location">
    <subcellularLocation>
        <location evidence="1">Cell outer membrane</location>
    </subcellularLocation>
</comment>
<dbReference type="Pfam" id="PF00691">
    <property type="entry name" value="OmpA"/>
    <property type="match status" value="1"/>
</dbReference>
<feature type="signal peptide" evidence="6">
    <location>
        <begin position="1"/>
        <end position="23"/>
    </location>
</feature>
<dbReference type="RefSeq" id="WP_021168047.1">
    <property type="nucleotide sequence ID" value="NZ_CTRP01000012.1"/>
</dbReference>
<keyword evidence="9" id="KW-1185">Reference proteome</keyword>
<dbReference type="AlphaFoldDB" id="A0A0U1L0Q6"/>
<gene>
    <name evidence="8" type="ORF">SpAn4DRAFT_2492</name>
</gene>
<feature type="region of interest" description="Disordered" evidence="5">
    <location>
        <begin position="245"/>
        <end position="270"/>
    </location>
</feature>
<keyword evidence="3" id="KW-0998">Cell outer membrane</keyword>
<feature type="chain" id="PRO_5006710674" evidence="6">
    <location>
        <begin position="24"/>
        <end position="270"/>
    </location>
</feature>
<sequence length="270" mass="29880">MMILRKALLMSLAVFLSSSIAFANQDRGGDAPYFSRMPNSYVVENIQKEYDSHLFTIPDGEISVEGKKTVVEYGPNDEDNPPSALQIIRNYANAAVGKGGTVLYTHDDGTLTARMQSNGKEVWLEVLAWMSGEYRVTIIEKETMRQDVKASDLLTALNTNGHVPLYINFDTGKADIKAEHQTVISEIVALLQQNSGLRLIIEGHTDNVGEPDNNKRLSEQRAQTVMNALKQNGIAAERLQAVGYGQEKPAADNTTDDGRAKNRRVELVKR</sequence>
<dbReference type="Gene3D" id="3.30.1330.60">
    <property type="entry name" value="OmpA-like domain"/>
    <property type="match status" value="1"/>
</dbReference>
<evidence type="ECO:0000256" key="3">
    <source>
        <dbReference type="ARBA" id="ARBA00023237"/>
    </source>
</evidence>
<protein>
    <submittedName>
        <fullName evidence="8">OmpA domain protein</fullName>
    </submittedName>
</protein>
<dbReference type="GO" id="GO:0009279">
    <property type="term" value="C:cell outer membrane"/>
    <property type="evidence" value="ECO:0007669"/>
    <property type="project" value="UniProtKB-SubCell"/>
</dbReference>
<evidence type="ECO:0000259" key="7">
    <source>
        <dbReference type="PROSITE" id="PS51123"/>
    </source>
</evidence>
<dbReference type="EMBL" id="CTRP01000012">
    <property type="protein sequence ID" value="CQR73260.1"/>
    <property type="molecule type" value="Genomic_DNA"/>
</dbReference>
<feature type="domain" description="OmpA-like" evidence="7">
    <location>
        <begin position="156"/>
        <end position="270"/>
    </location>
</feature>
<dbReference type="PROSITE" id="PS51123">
    <property type="entry name" value="OMPA_2"/>
    <property type="match status" value="1"/>
</dbReference>
<keyword evidence="6" id="KW-0732">Signal</keyword>
<dbReference type="PANTHER" id="PTHR30329">
    <property type="entry name" value="STATOR ELEMENT OF FLAGELLAR MOTOR COMPLEX"/>
    <property type="match status" value="1"/>
</dbReference>
<evidence type="ECO:0000256" key="1">
    <source>
        <dbReference type="ARBA" id="ARBA00004442"/>
    </source>
</evidence>
<dbReference type="PRINTS" id="PR01021">
    <property type="entry name" value="OMPADOMAIN"/>
</dbReference>
<accession>A0A0U1L0Q6</accession>
<dbReference type="InterPro" id="IPR006665">
    <property type="entry name" value="OmpA-like"/>
</dbReference>
<evidence type="ECO:0000256" key="2">
    <source>
        <dbReference type="ARBA" id="ARBA00023136"/>
    </source>
</evidence>
<keyword evidence="2 4" id="KW-0472">Membrane</keyword>
<dbReference type="InterPro" id="IPR050330">
    <property type="entry name" value="Bact_OuterMem_StrucFunc"/>
</dbReference>
<dbReference type="InterPro" id="IPR036737">
    <property type="entry name" value="OmpA-like_sf"/>
</dbReference>